<evidence type="ECO:0000313" key="6">
    <source>
        <dbReference type="Proteomes" id="UP000323521"/>
    </source>
</evidence>
<dbReference type="SUPFAM" id="SSF54862">
    <property type="entry name" value="4Fe-4S ferredoxins"/>
    <property type="match status" value="1"/>
</dbReference>
<name>A0A3G1L1K8_FORW1</name>
<keyword evidence="1" id="KW-0479">Metal-binding</keyword>
<sequence length="65" mass="7283">MEKKYIVHLTDRYCKACGICIGLCPKGVFTENYLGKAVIDHMDSCTGCKMCQFHCPDFCLEVAEA</sequence>
<proteinExistence type="predicted"/>
<gene>
    <name evidence="5" type="ORF">DCMF_10365</name>
</gene>
<protein>
    <recommendedName>
        <fullName evidence="4">4Fe-4S ferredoxin-type domain-containing protein</fullName>
    </recommendedName>
</protein>
<dbReference type="InterPro" id="IPR017900">
    <property type="entry name" value="4Fe4S_Fe_S_CS"/>
</dbReference>
<organism evidence="5 6">
    <name type="scientific">Formimonas warabiya</name>
    <dbReference type="NCBI Taxonomy" id="1761012"/>
    <lineage>
        <taxon>Bacteria</taxon>
        <taxon>Bacillati</taxon>
        <taxon>Bacillota</taxon>
        <taxon>Clostridia</taxon>
        <taxon>Eubacteriales</taxon>
        <taxon>Peptococcaceae</taxon>
        <taxon>Candidatus Formimonas</taxon>
    </lineage>
</organism>
<evidence type="ECO:0000256" key="3">
    <source>
        <dbReference type="ARBA" id="ARBA00023014"/>
    </source>
</evidence>
<feature type="domain" description="4Fe-4S ferredoxin-type" evidence="4">
    <location>
        <begin position="3"/>
        <end position="34"/>
    </location>
</feature>
<dbReference type="PROSITE" id="PS51379">
    <property type="entry name" value="4FE4S_FER_2"/>
    <property type="match status" value="2"/>
</dbReference>
<keyword evidence="6" id="KW-1185">Reference proteome</keyword>
<dbReference type="EMBL" id="CP017634">
    <property type="protein sequence ID" value="ATW28518.1"/>
    <property type="molecule type" value="Genomic_DNA"/>
</dbReference>
<evidence type="ECO:0000256" key="2">
    <source>
        <dbReference type="ARBA" id="ARBA00023004"/>
    </source>
</evidence>
<dbReference type="Pfam" id="PF13237">
    <property type="entry name" value="Fer4_10"/>
    <property type="match status" value="1"/>
</dbReference>
<dbReference type="PROSITE" id="PS00198">
    <property type="entry name" value="4FE4S_FER_1"/>
    <property type="match status" value="1"/>
</dbReference>
<dbReference type="Proteomes" id="UP000323521">
    <property type="component" value="Chromosome"/>
</dbReference>
<keyword evidence="3" id="KW-0411">Iron-sulfur</keyword>
<dbReference type="Gene3D" id="3.30.70.20">
    <property type="match status" value="1"/>
</dbReference>
<feature type="domain" description="4Fe-4S ferredoxin-type" evidence="4">
    <location>
        <begin position="35"/>
        <end position="65"/>
    </location>
</feature>
<evidence type="ECO:0000256" key="1">
    <source>
        <dbReference type="ARBA" id="ARBA00022723"/>
    </source>
</evidence>
<keyword evidence="2" id="KW-0408">Iron</keyword>
<dbReference type="GO" id="GO:0046872">
    <property type="term" value="F:metal ion binding"/>
    <property type="evidence" value="ECO:0007669"/>
    <property type="project" value="UniProtKB-KW"/>
</dbReference>
<dbReference type="InterPro" id="IPR017896">
    <property type="entry name" value="4Fe4S_Fe-S-bd"/>
</dbReference>
<evidence type="ECO:0000259" key="4">
    <source>
        <dbReference type="PROSITE" id="PS51379"/>
    </source>
</evidence>
<dbReference type="GO" id="GO:0051536">
    <property type="term" value="F:iron-sulfur cluster binding"/>
    <property type="evidence" value="ECO:0007669"/>
    <property type="project" value="UniProtKB-KW"/>
</dbReference>
<reference evidence="5 6" key="1">
    <citation type="submission" date="2016-10" db="EMBL/GenBank/DDBJ databases">
        <title>Complete Genome Sequence of Peptococcaceae strain DCMF.</title>
        <authorList>
            <person name="Edwards R.J."/>
            <person name="Holland S.I."/>
            <person name="Deshpande N.P."/>
            <person name="Wong Y.K."/>
            <person name="Ertan H."/>
            <person name="Manefield M."/>
            <person name="Russell T.L."/>
            <person name="Lee M.J."/>
        </authorList>
    </citation>
    <scope>NUCLEOTIDE SEQUENCE [LARGE SCALE GENOMIC DNA]</scope>
    <source>
        <strain evidence="5 6">DCMF</strain>
    </source>
</reference>
<evidence type="ECO:0000313" key="5">
    <source>
        <dbReference type="EMBL" id="ATW28518.1"/>
    </source>
</evidence>
<dbReference type="AlphaFoldDB" id="A0A3G1L1K8"/>
<accession>A0A3G1L1K8</accession>
<dbReference type="KEGG" id="fwa:DCMF_10365"/>